<evidence type="ECO:0000256" key="1">
    <source>
        <dbReference type="SAM" id="SignalP"/>
    </source>
</evidence>
<evidence type="ECO:0000313" key="3">
    <source>
        <dbReference type="EMBL" id="ASJ96293.1"/>
    </source>
</evidence>
<dbReference type="KEGG" id="smav:CFF01_06670"/>
<accession>A0AAC9XN42</accession>
<gene>
    <name evidence="3" type="ORF">CFF01_06670</name>
</gene>
<dbReference type="PROSITE" id="PS51257">
    <property type="entry name" value="PROKAR_LIPOPROTEIN"/>
    <property type="match status" value="1"/>
</dbReference>
<sequence length="757" mass="80508">MMKRYSISTAVKTAFSVGALSLALAGCGGSDGKDGEDGKPGEIAIDINSATAVQTQIEKASFDETSKTLTFEFSLTNPNGVAVTGLETLTDPLRIAFGRMGTRSEAFTPFSLEDGTEVTARGDGDEEIWLSYRNASKNGVPMTGSNNWRPTRDCQEGVTCLAYLGQGRYQVTAPEIIDTNGLDYGYDANRINGIYLITYGVGQNKLKNVEAYYWDPLTEQSVASPKKVLEMETCTNCHVGQDHIRHGNYGNTADGCGFCHTDYTQYSGSGVDGEGNTVEFNFDGSIKGLVHAVHTGITEGDRRELAKFNTVIANASKNPAFAYKFDGAALDSEGQPKAELNFPASTANCQSCHISYTTTEETLPEGLTPHAMAWFADKDAVACQTCHGDYHYGNRTELVGEETQLVGCVACHSSHDGNTRGGAFRHFAGHEQDSREAASQAGTLIDASYSQINWDEASNTLSFTMHLTKGEEIVTVDYTTGMRLYVNAVDATKPDAFLAGRTSGSVIANIDGSYGVTVNAANPGYGLPSLADAIKAGANIAITPSFNTCFANKSSTLTALDSEGNCSGALSTNAAKTAFLTLSGDQAPERASAVDYDNCASCHNNDMVARKGATHYRNADIHTCAQCHEAGDYNSLIVRVHGTFGKAHGREDVQSLVSSANCSACHSDMNFGLENARSTPMRWNKGDASFSSPQAGVCASCHVSSSYEIGGGKEAAKSHIESMGGVVAGSYEEAMLNSESCLTCHSAEKVAELHKQD</sequence>
<feature type="signal peptide" evidence="1">
    <location>
        <begin position="1"/>
        <end position="25"/>
    </location>
</feature>
<feature type="chain" id="PRO_5042137711" description="Outer membrane cytochrome MtrC/MtrF-like domain-containing protein" evidence="1">
    <location>
        <begin position="26"/>
        <end position="757"/>
    </location>
</feature>
<evidence type="ECO:0000259" key="2">
    <source>
        <dbReference type="Pfam" id="PF22113"/>
    </source>
</evidence>
<name>A0AAC9XN42_9GAMM</name>
<dbReference type="SUPFAM" id="SSF48695">
    <property type="entry name" value="Multiheme cytochromes"/>
    <property type="match status" value="1"/>
</dbReference>
<keyword evidence="1" id="KW-0732">Signal</keyword>
<dbReference type="Pfam" id="PF22113">
    <property type="entry name" value="Mtrc-MtrF_II-IV_dom"/>
    <property type="match status" value="2"/>
</dbReference>
<dbReference type="AlphaFoldDB" id="A0AAC9XN42"/>
<dbReference type="CDD" id="cd08168">
    <property type="entry name" value="Cytochrom_C3"/>
    <property type="match status" value="1"/>
</dbReference>
<dbReference type="Proteomes" id="UP000198233">
    <property type="component" value="Chromosome"/>
</dbReference>
<dbReference type="InterPro" id="IPR054337">
    <property type="entry name" value="Mtrc-MtrF-like_dom_II/IV"/>
</dbReference>
<reference evidence="3 4" key="1">
    <citation type="submission" date="2017-06" db="EMBL/GenBank/DDBJ databases">
        <title>Complete genome sequence of Shewanella marisflavi EP1 associated with anaerobic 2,4-dinitrotoluene reduction and salt tolerance.</title>
        <authorList>
            <person name="Huang J."/>
        </authorList>
    </citation>
    <scope>NUCLEOTIDE SEQUENCE [LARGE SCALE GENOMIC DNA]</scope>
    <source>
        <strain evidence="3 4">EP1</strain>
    </source>
</reference>
<dbReference type="InterPro" id="IPR036280">
    <property type="entry name" value="Multihaem_cyt_sf"/>
</dbReference>
<organism evidence="3 4">
    <name type="scientific">Shewanella marisflavi</name>
    <dbReference type="NCBI Taxonomy" id="260364"/>
    <lineage>
        <taxon>Bacteria</taxon>
        <taxon>Pseudomonadati</taxon>
        <taxon>Pseudomonadota</taxon>
        <taxon>Gammaproteobacteria</taxon>
        <taxon>Alteromonadales</taxon>
        <taxon>Shewanellaceae</taxon>
        <taxon>Shewanella</taxon>
    </lineage>
</organism>
<feature type="domain" description="Outer membrane cytochrome MtrC/MtrF-like" evidence="2">
    <location>
        <begin position="593"/>
        <end position="755"/>
    </location>
</feature>
<dbReference type="Gene3D" id="1.10.1130.10">
    <property type="entry name" value="Flavocytochrome C3, Chain A"/>
    <property type="match status" value="1"/>
</dbReference>
<dbReference type="RefSeq" id="WP_088904287.1">
    <property type="nucleotide sequence ID" value="NZ_CP022272.1"/>
</dbReference>
<proteinExistence type="predicted"/>
<protein>
    <recommendedName>
        <fullName evidence="2">Outer membrane cytochrome MtrC/MtrF-like domain-containing protein</fullName>
    </recommendedName>
</protein>
<feature type="domain" description="Outer membrane cytochrome MtrC/MtrF-like" evidence="2">
    <location>
        <begin position="226"/>
        <end position="414"/>
    </location>
</feature>
<dbReference type="EMBL" id="CP022272">
    <property type="protein sequence ID" value="ASJ96293.1"/>
    <property type="molecule type" value="Genomic_DNA"/>
</dbReference>
<evidence type="ECO:0000313" key="4">
    <source>
        <dbReference type="Proteomes" id="UP000198233"/>
    </source>
</evidence>